<comment type="similarity">
    <text evidence="1">Belongs to the TIM50 family.</text>
</comment>
<keyword evidence="1" id="KW-0809">Transit peptide</keyword>
<evidence type="ECO:0000313" key="5">
    <source>
        <dbReference type="Proteomes" id="UP000011083"/>
    </source>
</evidence>
<dbReference type="EMBL" id="KB008103">
    <property type="protein sequence ID" value="ELR12744.1"/>
    <property type="molecule type" value="Genomic_DNA"/>
</dbReference>
<dbReference type="RefSeq" id="XP_004334757.1">
    <property type="nucleotide sequence ID" value="XM_004334709.1"/>
</dbReference>
<dbReference type="InterPro" id="IPR036412">
    <property type="entry name" value="HAD-like_sf"/>
</dbReference>
<dbReference type="SMART" id="SM00577">
    <property type="entry name" value="CPDc"/>
    <property type="match status" value="1"/>
</dbReference>
<dbReference type="Gene3D" id="3.40.50.1000">
    <property type="entry name" value="HAD superfamily/HAD-like"/>
    <property type="match status" value="1"/>
</dbReference>
<keyword evidence="1" id="KW-0813">Transport</keyword>
<evidence type="ECO:0000259" key="3">
    <source>
        <dbReference type="PROSITE" id="PS50969"/>
    </source>
</evidence>
<evidence type="ECO:0000256" key="1">
    <source>
        <dbReference type="RuleBase" id="RU365079"/>
    </source>
</evidence>
<dbReference type="GO" id="GO:0005744">
    <property type="term" value="C:TIM23 mitochondrial import inner membrane translocase complex"/>
    <property type="evidence" value="ECO:0007669"/>
    <property type="project" value="UniProtKB-UniRule"/>
</dbReference>
<organism evidence="4 5">
    <name type="scientific">Acanthamoeba castellanii (strain ATCC 30010 / Neff)</name>
    <dbReference type="NCBI Taxonomy" id="1257118"/>
    <lineage>
        <taxon>Eukaryota</taxon>
        <taxon>Amoebozoa</taxon>
        <taxon>Discosea</taxon>
        <taxon>Longamoebia</taxon>
        <taxon>Centramoebida</taxon>
        <taxon>Acanthamoebidae</taxon>
        <taxon>Acanthamoeba</taxon>
    </lineage>
</organism>
<keyword evidence="1" id="KW-0653">Protein transport</keyword>
<dbReference type="CDD" id="cd07521">
    <property type="entry name" value="HAD_FCP1-like"/>
    <property type="match status" value="1"/>
</dbReference>
<dbReference type="VEuPathDB" id="AmoebaDB:ACA1_092780"/>
<feature type="compositionally biased region" description="Basic and acidic residues" evidence="2">
    <location>
        <begin position="21"/>
        <end position="45"/>
    </location>
</feature>
<dbReference type="STRING" id="1257118.L8GIR6"/>
<dbReference type="AlphaFoldDB" id="L8GIR6"/>
<dbReference type="Pfam" id="PF03031">
    <property type="entry name" value="NIF"/>
    <property type="match status" value="1"/>
</dbReference>
<dbReference type="SUPFAM" id="SSF56784">
    <property type="entry name" value="HAD-like"/>
    <property type="match status" value="1"/>
</dbReference>
<dbReference type="InterPro" id="IPR050365">
    <property type="entry name" value="TIM50"/>
</dbReference>
<accession>L8GIR6</accession>
<name>L8GIR6_ACACF</name>
<protein>
    <recommendedName>
        <fullName evidence="1">Mitochondrial import inner membrane translocase subunit TIM50</fullName>
    </recommendedName>
</protein>
<feature type="region of interest" description="Disordered" evidence="2">
    <location>
        <begin position="324"/>
        <end position="346"/>
    </location>
</feature>
<dbReference type="PROSITE" id="PS50969">
    <property type="entry name" value="FCP1"/>
    <property type="match status" value="1"/>
</dbReference>
<feature type="domain" description="FCP1 homology" evidence="3">
    <location>
        <begin position="140"/>
        <end position="304"/>
    </location>
</feature>
<keyword evidence="5" id="KW-1185">Reference proteome</keyword>
<feature type="region of interest" description="Disordered" evidence="2">
    <location>
        <begin position="21"/>
        <end position="58"/>
    </location>
</feature>
<dbReference type="PANTHER" id="PTHR12210">
    <property type="entry name" value="DULLARD PROTEIN PHOSPHATASE"/>
    <property type="match status" value="1"/>
</dbReference>
<comment type="subcellular location">
    <subcellularLocation>
        <location evidence="1">Mitochondrion inner membrane</location>
        <topology evidence="1">Single-pass membrane protein</topology>
    </subcellularLocation>
</comment>
<proteinExistence type="inferred from homology"/>
<dbReference type="InterPro" id="IPR023214">
    <property type="entry name" value="HAD_sf"/>
</dbReference>
<dbReference type="Proteomes" id="UP000011083">
    <property type="component" value="Unassembled WGS sequence"/>
</dbReference>
<dbReference type="OrthoDB" id="10249888at2759"/>
<dbReference type="KEGG" id="acan:ACA1_092780"/>
<dbReference type="OMA" id="DTPKSHA"/>
<dbReference type="GeneID" id="14913511"/>
<reference evidence="4 5" key="1">
    <citation type="journal article" date="2013" name="Genome Biol.">
        <title>Genome of Acanthamoeba castellanii highlights extensive lateral gene transfer and early evolution of tyrosine kinase signaling.</title>
        <authorList>
            <person name="Clarke M."/>
            <person name="Lohan A.J."/>
            <person name="Liu B."/>
            <person name="Lagkouvardos I."/>
            <person name="Roy S."/>
            <person name="Zafar N."/>
            <person name="Bertelli C."/>
            <person name="Schilde C."/>
            <person name="Kianianmomeni A."/>
            <person name="Burglin T.R."/>
            <person name="Frech C."/>
            <person name="Turcotte B."/>
            <person name="Kopec K.O."/>
            <person name="Synnott J.M."/>
            <person name="Choo C."/>
            <person name="Paponov I."/>
            <person name="Finkler A."/>
            <person name="Soon Heng Tan C."/>
            <person name="Hutchins A.P."/>
            <person name="Weinmeier T."/>
            <person name="Rattei T."/>
            <person name="Chu J.S."/>
            <person name="Gimenez G."/>
            <person name="Irimia M."/>
            <person name="Rigden D.J."/>
            <person name="Fitzpatrick D.A."/>
            <person name="Lorenzo-Morales J."/>
            <person name="Bateman A."/>
            <person name="Chiu C.H."/>
            <person name="Tang P."/>
            <person name="Hegemann P."/>
            <person name="Fromm H."/>
            <person name="Raoult D."/>
            <person name="Greub G."/>
            <person name="Miranda-Saavedra D."/>
            <person name="Chen N."/>
            <person name="Nash P."/>
            <person name="Ginger M.L."/>
            <person name="Horn M."/>
            <person name="Schaap P."/>
            <person name="Caler L."/>
            <person name="Loftus B."/>
        </authorList>
    </citation>
    <scope>NUCLEOTIDE SEQUENCE [LARGE SCALE GENOMIC DNA]</scope>
    <source>
        <strain evidence="4 5">Neff</strain>
    </source>
</reference>
<keyword evidence="1" id="KW-0811">Translocation</keyword>
<evidence type="ECO:0000313" key="4">
    <source>
        <dbReference type="EMBL" id="ELR12744.1"/>
    </source>
</evidence>
<dbReference type="InterPro" id="IPR004274">
    <property type="entry name" value="FCP1_dom"/>
</dbReference>
<comment type="function">
    <text evidence="1">Essential component of the TIM23 complex, a complex that mediates the translocation of transit peptide-containing proteins across the mitochondrial inner membrane.</text>
</comment>
<comment type="subunit">
    <text evidence="1">Component of the TIM23 complex.</text>
</comment>
<gene>
    <name evidence="4" type="ORF">ACA1_092780</name>
</gene>
<sequence length="346" mass="40291">MLSTEDSMLCIERFRAVEHAEEEPIGKAKECSGQHHLEGEKDENKKKHHHHHNGDYIVDDDGAKIETLMADVEISLTDDEVREKAAFDDFVQKIDRETPKTDIIKRRHEKKTERKARKEKKKVAKQMIISRALQTPSTPAKRFPTLLVLDLDGTLVHSEFQRRTYQQHDFSLFNEEIFVYKRPYLDYFVSTILEWFDVAVWTASGCEYAAEIVRHVFPDPSKISFLFSSERCTNKYCPATGERIVIKDMKKVKRRGYDLKQVLIVDDTPSTWQRNYGNAVHIESYWGSRIDDHLLHLLTYLEYLGHQGDVRRVDKRRWRNQVLGSMIPASSTTHPTQPAAEDSDSD</sequence>
<keyword evidence="1" id="KW-0496">Mitochondrion</keyword>
<evidence type="ECO:0000256" key="2">
    <source>
        <dbReference type="SAM" id="MobiDB-lite"/>
    </source>
</evidence>
<dbReference type="GO" id="GO:0015031">
    <property type="term" value="P:protein transport"/>
    <property type="evidence" value="ECO:0007669"/>
    <property type="project" value="UniProtKB-KW"/>
</dbReference>